<dbReference type="SUPFAM" id="SSF55874">
    <property type="entry name" value="ATPase domain of HSP90 chaperone/DNA topoisomerase II/histidine kinase"/>
    <property type="match status" value="1"/>
</dbReference>
<accession>A0A139STI7</accession>
<evidence type="ECO:0000256" key="1">
    <source>
        <dbReference type="ARBA" id="ARBA00000085"/>
    </source>
</evidence>
<feature type="domain" description="Histidine kinase" evidence="4">
    <location>
        <begin position="39"/>
        <end position="252"/>
    </location>
</feature>
<comment type="caution">
    <text evidence="5">The sequence shown here is derived from an EMBL/GenBank/DDBJ whole genome shotgun (WGS) entry which is preliminary data.</text>
</comment>
<dbReference type="Proteomes" id="UP000070058">
    <property type="component" value="Unassembled WGS sequence"/>
</dbReference>
<evidence type="ECO:0000256" key="2">
    <source>
        <dbReference type="ARBA" id="ARBA00012438"/>
    </source>
</evidence>
<protein>
    <recommendedName>
        <fullName evidence="2">histidine kinase</fullName>
        <ecNumber evidence="2">2.7.13.3</ecNumber>
    </recommendedName>
</protein>
<dbReference type="CDD" id="cd00082">
    <property type="entry name" value="HisKA"/>
    <property type="match status" value="1"/>
</dbReference>
<dbReference type="RefSeq" id="WP_068628395.1">
    <property type="nucleotide sequence ID" value="NZ_LSZQ01000011.1"/>
</dbReference>
<dbReference type="GO" id="GO:0000155">
    <property type="term" value="F:phosphorelay sensor kinase activity"/>
    <property type="evidence" value="ECO:0007669"/>
    <property type="project" value="InterPro"/>
</dbReference>
<dbReference type="OrthoDB" id="9764522at2"/>
<evidence type="ECO:0000256" key="3">
    <source>
        <dbReference type="ARBA" id="ARBA00022553"/>
    </source>
</evidence>
<gene>
    <name evidence="5" type="ORF">AXK11_01660</name>
</gene>
<sequence length="260" mass="27465">MTSTPHTPTSLAEALRLLEAERAQAQADRLDAVARLAGSAAHDYNNLLSVINGYCEMLAPELAGQPDIADQVAEIHKAGKKAIELSRLLLSFGGRQAFQPRVVDLNEIVRAQHEHLIEVLAPSAAALRVETTEAPCQVQTDPEQFKQVLHHLCTNARDAVAGAPDATVIVRTELRRPERTVALSIADNGAGIDEAARGKIFEPFFSTKPTGKGVGLGLSVVHGIVTRSGGTVTARNGENAGAIFEIILPAAELGGGSHAQ</sequence>
<dbReference type="InterPro" id="IPR003661">
    <property type="entry name" value="HisK_dim/P_dom"/>
</dbReference>
<evidence type="ECO:0000313" key="5">
    <source>
        <dbReference type="EMBL" id="KXU37886.1"/>
    </source>
</evidence>
<proteinExistence type="predicted"/>
<dbReference type="SUPFAM" id="SSF47384">
    <property type="entry name" value="Homodimeric domain of signal transducing histidine kinase"/>
    <property type="match status" value="1"/>
</dbReference>
<name>A0A139STI7_9BACT</name>
<dbReference type="EMBL" id="LSZQ01000011">
    <property type="protein sequence ID" value="KXU37886.1"/>
    <property type="molecule type" value="Genomic_DNA"/>
</dbReference>
<dbReference type="EC" id="2.7.13.3" evidence="2"/>
<dbReference type="Gene3D" id="1.10.287.130">
    <property type="match status" value="1"/>
</dbReference>
<dbReference type="Pfam" id="PF02518">
    <property type="entry name" value="HATPase_c"/>
    <property type="match status" value="1"/>
</dbReference>
<dbReference type="InterPro" id="IPR003594">
    <property type="entry name" value="HATPase_dom"/>
</dbReference>
<keyword evidence="6" id="KW-1185">Reference proteome</keyword>
<dbReference type="InterPro" id="IPR004358">
    <property type="entry name" value="Sig_transdc_His_kin-like_C"/>
</dbReference>
<comment type="catalytic activity">
    <reaction evidence="1">
        <text>ATP + protein L-histidine = ADP + protein N-phospho-L-histidine.</text>
        <dbReference type="EC" id="2.7.13.3"/>
    </reaction>
</comment>
<dbReference type="STRING" id="1548207.AXK11_01660"/>
<keyword evidence="3" id="KW-0597">Phosphoprotein</keyword>
<dbReference type="PANTHER" id="PTHR43065">
    <property type="entry name" value="SENSOR HISTIDINE KINASE"/>
    <property type="match status" value="1"/>
</dbReference>
<dbReference type="PROSITE" id="PS50109">
    <property type="entry name" value="HIS_KIN"/>
    <property type="match status" value="1"/>
</dbReference>
<dbReference type="InterPro" id="IPR036890">
    <property type="entry name" value="HATPase_C_sf"/>
</dbReference>
<dbReference type="InterPro" id="IPR036097">
    <property type="entry name" value="HisK_dim/P_sf"/>
</dbReference>
<dbReference type="InterPro" id="IPR005467">
    <property type="entry name" value="His_kinase_dom"/>
</dbReference>
<evidence type="ECO:0000313" key="6">
    <source>
        <dbReference type="Proteomes" id="UP000070058"/>
    </source>
</evidence>
<evidence type="ECO:0000259" key="4">
    <source>
        <dbReference type="PROSITE" id="PS50109"/>
    </source>
</evidence>
<dbReference type="SMART" id="SM00387">
    <property type="entry name" value="HATPase_c"/>
    <property type="match status" value="1"/>
</dbReference>
<dbReference type="Gene3D" id="3.30.565.10">
    <property type="entry name" value="Histidine kinase-like ATPase, C-terminal domain"/>
    <property type="match status" value="1"/>
</dbReference>
<dbReference type="PANTHER" id="PTHR43065:SF42">
    <property type="entry name" value="TWO-COMPONENT SENSOR PPRA"/>
    <property type="match status" value="1"/>
</dbReference>
<dbReference type="AlphaFoldDB" id="A0A139STI7"/>
<reference evidence="6" key="1">
    <citation type="submission" date="2016-02" db="EMBL/GenBank/DDBJ databases">
        <authorList>
            <person name="Sanders J.G."/>
            <person name="Lin J.Y."/>
            <person name="Wertz J.T."/>
            <person name="Russell J.A."/>
            <person name="Moreau C.S."/>
            <person name="Powell S."/>
        </authorList>
    </citation>
    <scope>NUCLEOTIDE SEQUENCE [LARGE SCALE GENOMIC DNA]</scope>
    <source>
        <strain evidence="6">CAG34</strain>
    </source>
</reference>
<dbReference type="PRINTS" id="PR00344">
    <property type="entry name" value="BCTRLSENSOR"/>
</dbReference>
<organism evidence="5 6">
    <name type="scientific">Cephaloticoccus primus</name>
    <dbReference type="NCBI Taxonomy" id="1548207"/>
    <lineage>
        <taxon>Bacteria</taxon>
        <taxon>Pseudomonadati</taxon>
        <taxon>Verrucomicrobiota</taxon>
        <taxon>Opitutia</taxon>
        <taxon>Opitutales</taxon>
        <taxon>Opitutaceae</taxon>
        <taxon>Cephaloticoccus</taxon>
    </lineage>
</organism>